<dbReference type="EMBL" id="AFCE01000159">
    <property type="protein sequence ID" value="EGL81939.1"/>
    <property type="molecule type" value="Genomic_DNA"/>
</dbReference>
<dbReference type="GO" id="GO:0003676">
    <property type="term" value="F:nucleic acid binding"/>
    <property type="evidence" value="ECO:0007669"/>
    <property type="project" value="InterPro"/>
</dbReference>
<dbReference type="RefSeq" id="WP_007505989.1">
    <property type="nucleotide sequence ID" value="NZ_AFCE01000159.1"/>
</dbReference>
<dbReference type="Proteomes" id="UP000825179">
    <property type="component" value="Chromosome"/>
</dbReference>
<evidence type="ECO:0000313" key="4">
    <source>
        <dbReference type="EMBL" id="QZT32980.1"/>
    </source>
</evidence>
<dbReference type="OrthoDB" id="9803668at2"/>
<dbReference type="Pfam" id="PF01368">
    <property type="entry name" value="DHH"/>
    <property type="match status" value="1"/>
</dbReference>
<dbReference type="AlphaFoldDB" id="F5L9U0"/>
<dbReference type="EMBL" id="CP082237">
    <property type="protein sequence ID" value="QZT32980.1"/>
    <property type="molecule type" value="Genomic_DNA"/>
</dbReference>
<dbReference type="PANTHER" id="PTHR47618">
    <property type="entry name" value="BIFUNCTIONAL OLIGORIBONUCLEASE AND PAP PHOSPHATASE NRNA"/>
    <property type="match status" value="1"/>
</dbReference>
<reference evidence="4 6" key="2">
    <citation type="journal article" date="2020" name="Extremophiles">
        <title>Genomic analysis of Caldalkalibacillus thermarum TA2.A1 reveals aerobic alkaliphilic metabolism and evolutionary hallmarks linking alkaliphilic bacteria and plant life.</title>
        <authorList>
            <person name="de Jong S.I."/>
            <person name="van den Broek M.A."/>
            <person name="Merkel A.Y."/>
            <person name="de la Torre Cortes P."/>
            <person name="Kalamorz F."/>
            <person name="Cook G.M."/>
            <person name="van Loosdrecht M.C.M."/>
            <person name="McMillan D.G.G."/>
        </authorList>
    </citation>
    <scope>NUCLEOTIDE SEQUENCE [LARGE SCALE GENOMIC DNA]</scope>
    <source>
        <strain evidence="4 6">TA2.A1</strain>
    </source>
</reference>
<dbReference type="InterPro" id="IPR051319">
    <property type="entry name" value="Oligoribo/pAp-PDE_c-di-AMP_PDE"/>
</dbReference>
<dbReference type="Gene3D" id="3.90.1640.10">
    <property type="entry name" value="inorganic pyrophosphatase (n-terminal core)"/>
    <property type="match status" value="1"/>
</dbReference>
<dbReference type="SUPFAM" id="SSF64182">
    <property type="entry name" value="DHH phosphoesterases"/>
    <property type="match status" value="1"/>
</dbReference>
<sequence>MQSYQQALAEASRFIKANDHFLVISHVNPDGDATGSVLAVAHLLRHLGKSFTLVNEGPSPQRFSFLKGFDGIINLAEQPVNHRFRYVIAVDVADEERFGDIGHLFAENVELLNIDHHPTNTRFGQVNVIYPEAASTTEILYDLCCHHFRQALNQDLAEALYTGLLTDTGGFRYSNTTHKVMEMAADLLKFNLEPAKIAQHSLETITMGHVRILKIALDTLTFAYEQQVALMAVSLDAIKQAQAERDDIDGLVGYPSKIAGVKVGVLLKEMKEGEVKVSLRSKDTVNVAEIAQAFGGGGHAKAAGFTYRGTLDEAKKALLAKLEEVFH</sequence>
<keyword evidence="6" id="KW-1185">Reference proteome</keyword>
<reference evidence="3 5" key="1">
    <citation type="journal article" date="2011" name="J. Bacteriol.">
        <title>Draft genome sequence of the thermoalkaliphilic Caldalkalibacillus thermarum strain TA2.A1.</title>
        <authorList>
            <person name="Kalamorz F."/>
            <person name="Keis S."/>
            <person name="McMillan D.G."/>
            <person name="Olsson K."/>
            <person name="Stanton J.A."/>
            <person name="Stockwell P."/>
            <person name="Black M.A."/>
            <person name="Klingeman D.M."/>
            <person name="Land M.L."/>
            <person name="Han C.S."/>
            <person name="Martin S.L."/>
            <person name="Becher S.A."/>
            <person name="Peddie C.J."/>
            <person name="Morgan H.W."/>
            <person name="Matthies D."/>
            <person name="Preiss L."/>
            <person name="Meier T."/>
            <person name="Brown S.D."/>
            <person name="Cook G.M."/>
        </authorList>
    </citation>
    <scope>NUCLEOTIDE SEQUENCE [LARGE SCALE GENOMIC DNA]</scope>
    <source>
        <strain evidence="3 5">TA2.A1</strain>
    </source>
</reference>
<gene>
    <name evidence="3" type="ORF">CathTA2_2595</name>
    <name evidence="4" type="ORF">HUR95_11635</name>
</gene>
<feature type="domain" description="DHHA1" evidence="2">
    <location>
        <begin position="235"/>
        <end position="326"/>
    </location>
</feature>
<dbReference type="InterPro" id="IPR003156">
    <property type="entry name" value="DHHA1_dom"/>
</dbReference>
<accession>F5L9U0</accession>
<protein>
    <submittedName>
        <fullName evidence="4">Bifunctional oligoribonuclease/PAP phosphatase NrnA</fullName>
    </submittedName>
    <submittedName>
        <fullName evidence="3">Phosphoesterase RecJ domain protein</fullName>
    </submittedName>
</protein>
<dbReference type="InterPro" id="IPR001667">
    <property type="entry name" value="DDH_dom"/>
</dbReference>
<evidence type="ECO:0000313" key="5">
    <source>
        <dbReference type="Proteomes" id="UP000010716"/>
    </source>
</evidence>
<evidence type="ECO:0000313" key="6">
    <source>
        <dbReference type="Proteomes" id="UP000825179"/>
    </source>
</evidence>
<proteinExistence type="predicted"/>
<dbReference type="PANTHER" id="PTHR47618:SF1">
    <property type="entry name" value="BIFUNCTIONAL OLIGORIBONUCLEASE AND PAP PHOSPHATASE NRNA"/>
    <property type="match status" value="1"/>
</dbReference>
<organism evidence="3 5">
    <name type="scientific">Caldalkalibacillus thermarum (strain TA2.A1)</name>
    <dbReference type="NCBI Taxonomy" id="986075"/>
    <lineage>
        <taxon>Bacteria</taxon>
        <taxon>Bacillati</taxon>
        <taxon>Bacillota</taxon>
        <taxon>Bacilli</taxon>
        <taxon>Bacillales</taxon>
        <taxon>Bacillaceae</taxon>
        <taxon>Caldalkalibacillus</taxon>
    </lineage>
</organism>
<dbReference type="eggNOG" id="COG0618">
    <property type="taxonomic scope" value="Bacteria"/>
</dbReference>
<reference evidence="4" key="3">
    <citation type="submission" date="2021-08" db="EMBL/GenBank/DDBJ databases">
        <authorList>
            <person name="de Jong S."/>
            <person name="van den Broek M."/>
            <person name="Merkel A."/>
            <person name="de la Torre Cortes P."/>
            <person name="Kalamorz F."/>
            <person name="Cook G."/>
            <person name="van Loosdrecht M."/>
            <person name="McMillan D."/>
        </authorList>
    </citation>
    <scope>NUCLEOTIDE SEQUENCE</scope>
    <source>
        <strain evidence="4">TA2.A1</strain>
    </source>
</reference>
<evidence type="ECO:0000313" key="3">
    <source>
        <dbReference type="EMBL" id="EGL81939.1"/>
    </source>
</evidence>
<name>F5L9U0_CALTT</name>
<feature type="domain" description="DDH" evidence="1">
    <location>
        <begin position="21"/>
        <end position="163"/>
    </location>
</feature>
<dbReference type="InterPro" id="IPR038763">
    <property type="entry name" value="DHH_sf"/>
</dbReference>
<evidence type="ECO:0000259" key="2">
    <source>
        <dbReference type="Pfam" id="PF02272"/>
    </source>
</evidence>
<dbReference type="Proteomes" id="UP000010716">
    <property type="component" value="Unassembled WGS sequence"/>
</dbReference>
<evidence type="ECO:0000259" key="1">
    <source>
        <dbReference type="Pfam" id="PF01368"/>
    </source>
</evidence>
<dbReference type="Pfam" id="PF02272">
    <property type="entry name" value="DHHA1"/>
    <property type="match status" value="1"/>
</dbReference>
<dbReference type="KEGG" id="cthu:HUR95_11635"/>
<dbReference type="Gene3D" id="3.10.310.30">
    <property type="match status" value="1"/>
</dbReference>